<evidence type="ECO:0000256" key="5">
    <source>
        <dbReference type="ARBA" id="ARBA00022679"/>
    </source>
</evidence>
<comment type="caution">
    <text evidence="9">The sequence shown here is derived from an EMBL/GenBank/DDBJ whole genome shotgun (WGS) entry which is preliminary data.</text>
</comment>
<dbReference type="EMBL" id="MIGC01001122">
    <property type="protein sequence ID" value="PHJ23444.1"/>
    <property type="molecule type" value="Genomic_DNA"/>
</dbReference>
<dbReference type="VEuPathDB" id="ToxoDB:CSUI_002701"/>
<feature type="modified residue" description="N6-(pyridoxal phosphate)lysine" evidence="8">
    <location>
        <position position="243"/>
    </location>
</feature>
<evidence type="ECO:0000256" key="1">
    <source>
        <dbReference type="ARBA" id="ARBA00001933"/>
    </source>
</evidence>
<dbReference type="GO" id="GO:0004084">
    <property type="term" value="F:branched-chain-amino-acid transaminase activity"/>
    <property type="evidence" value="ECO:0007669"/>
    <property type="project" value="InterPro"/>
</dbReference>
<dbReference type="OrthoDB" id="328553at2759"/>
<reference evidence="9 10" key="1">
    <citation type="journal article" date="2017" name="Int. J. Parasitol.">
        <title>The genome of the protozoan parasite Cystoisospora suis and a reverse vaccinology approach to identify vaccine candidates.</title>
        <authorList>
            <person name="Palmieri N."/>
            <person name="Shrestha A."/>
            <person name="Ruttkowski B."/>
            <person name="Beck T."/>
            <person name="Vogl C."/>
            <person name="Tomley F."/>
            <person name="Blake D.P."/>
            <person name="Joachim A."/>
        </authorList>
    </citation>
    <scope>NUCLEOTIDE SEQUENCE [LARGE SCALE GENOMIC DNA]</scope>
    <source>
        <strain evidence="9 10">Wien I</strain>
    </source>
</reference>
<dbReference type="AlphaFoldDB" id="A0A2C6L804"/>
<evidence type="ECO:0000256" key="4">
    <source>
        <dbReference type="ARBA" id="ARBA00022605"/>
    </source>
</evidence>
<evidence type="ECO:0000256" key="8">
    <source>
        <dbReference type="PIRSR" id="PIRSR006468-1"/>
    </source>
</evidence>
<evidence type="ECO:0000256" key="2">
    <source>
        <dbReference type="ARBA" id="ARBA00009320"/>
    </source>
</evidence>
<keyword evidence="5 9" id="KW-0808">Transferase</keyword>
<dbReference type="PANTHER" id="PTHR11825:SF44">
    <property type="entry name" value="BRANCHED-CHAIN-AMINO-ACID AMINOTRANSFERASE"/>
    <property type="match status" value="1"/>
</dbReference>
<dbReference type="InterPro" id="IPR001544">
    <property type="entry name" value="Aminotrans_IV"/>
</dbReference>
<gene>
    <name evidence="9" type="ORF">CSUI_002701</name>
</gene>
<dbReference type="InterPro" id="IPR043132">
    <property type="entry name" value="BCAT-like_C"/>
</dbReference>
<dbReference type="GO" id="GO:0009082">
    <property type="term" value="P:branched-chain amino acid biosynthetic process"/>
    <property type="evidence" value="ECO:0007669"/>
    <property type="project" value="UniProtKB-KW"/>
</dbReference>
<dbReference type="PIRSF" id="PIRSF006468">
    <property type="entry name" value="BCAT1"/>
    <property type="match status" value="1"/>
</dbReference>
<protein>
    <submittedName>
        <fullName evidence="9">Branched-chain amino acid aminotransferase</fullName>
    </submittedName>
</protein>
<dbReference type="Gene3D" id="3.30.470.10">
    <property type="match status" value="1"/>
</dbReference>
<name>A0A2C6L804_9APIC</name>
<sequence length="412" mass="47087">MSPSSRVIIMMRGGRAETLFRSFSSLAALSPMPKVQTPPPPRLNDLRFDQLTIRRKTEDLPPLPSKDSLHFGQVFTDHMIEADWNDQHGWYPPILKPLAPVSLHPAISSIHYAVSAFEGLKAFRSLNDRILLFRPYDHAKRLNRSCSRVCLPEFSIDSFVSLCKALVRIDNRYIFKDRGLSLYLRPVVFSTYPALGVYPPRMAKMIILASPTGGYFSSTTPLPKLYVELHRTRSWPGGVGNHKVSSNYAPTLRPYQDRMQEGYQQILWTVPERDDYLWCEGGAMSLFLYWRNEEGKDELATPALDGDLILPGIVRDTVLNLTKENYPSLRVAERKILMRRDFVKAYNENRVYEVFCTGTGATVTPIGSIHFDGIDYNCMQSDLSKSLSRRIYEDIFNIQYGDVGDHPYLEEC</sequence>
<keyword evidence="7" id="KW-0100">Branched-chain amino acid biosynthesis</keyword>
<dbReference type="GeneID" id="94426111"/>
<evidence type="ECO:0000313" key="10">
    <source>
        <dbReference type="Proteomes" id="UP000221165"/>
    </source>
</evidence>
<evidence type="ECO:0000256" key="6">
    <source>
        <dbReference type="ARBA" id="ARBA00022898"/>
    </source>
</evidence>
<dbReference type="GO" id="GO:0008652">
    <property type="term" value="P:amino acid biosynthetic process"/>
    <property type="evidence" value="ECO:0007669"/>
    <property type="project" value="UniProtKB-KW"/>
</dbReference>
<evidence type="ECO:0000256" key="7">
    <source>
        <dbReference type="ARBA" id="ARBA00023304"/>
    </source>
</evidence>
<dbReference type="InterPro" id="IPR043131">
    <property type="entry name" value="BCAT-like_N"/>
</dbReference>
<keyword evidence="4" id="KW-0028">Amino-acid biosynthesis</keyword>
<dbReference type="PANTHER" id="PTHR11825">
    <property type="entry name" value="SUBGROUP IIII AMINOTRANSFERASE"/>
    <property type="match status" value="1"/>
</dbReference>
<keyword evidence="6" id="KW-0663">Pyridoxal phosphate</keyword>
<accession>A0A2C6L804</accession>
<keyword evidence="10" id="KW-1185">Reference proteome</keyword>
<evidence type="ECO:0000313" key="9">
    <source>
        <dbReference type="EMBL" id="PHJ23444.1"/>
    </source>
</evidence>
<dbReference type="RefSeq" id="XP_067925120.1">
    <property type="nucleotide sequence ID" value="XM_068062900.1"/>
</dbReference>
<evidence type="ECO:0000256" key="3">
    <source>
        <dbReference type="ARBA" id="ARBA00022576"/>
    </source>
</evidence>
<dbReference type="Gene3D" id="3.20.10.10">
    <property type="entry name" value="D-amino Acid Aminotransferase, subunit A, domain 2"/>
    <property type="match status" value="1"/>
</dbReference>
<organism evidence="9 10">
    <name type="scientific">Cystoisospora suis</name>
    <dbReference type="NCBI Taxonomy" id="483139"/>
    <lineage>
        <taxon>Eukaryota</taxon>
        <taxon>Sar</taxon>
        <taxon>Alveolata</taxon>
        <taxon>Apicomplexa</taxon>
        <taxon>Conoidasida</taxon>
        <taxon>Coccidia</taxon>
        <taxon>Eucoccidiorida</taxon>
        <taxon>Eimeriorina</taxon>
        <taxon>Sarcocystidae</taxon>
        <taxon>Cystoisospora</taxon>
    </lineage>
</organism>
<dbReference type="InterPro" id="IPR036038">
    <property type="entry name" value="Aminotransferase-like"/>
</dbReference>
<dbReference type="Pfam" id="PF01063">
    <property type="entry name" value="Aminotran_4"/>
    <property type="match status" value="1"/>
</dbReference>
<dbReference type="SUPFAM" id="SSF56752">
    <property type="entry name" value="D-aminoacid aminotransferase-like PLP-dependent enzymes"/>
    <property type="match status" value="1"/>
</dbReference>
<keyword evidence="3 9" id="KW-0032">Aminotransferase</keyword>
<comment type="cofactor">
    <cofactor evidence="1">
        <name>pyridoxal 5'-phosphate</name>
        <dbReference type="ChEBI" id="CHEBI:597326"/>
    </cofactor>
</comment>
<comment type="similarity">
    <text evidence="2">Belongs to the class-IV pyridoxal-phosphate-dependent aminotransferase family.</text>
</comment>
<proteinExistence type="inferred from homology"/>
<dbReference type="InterPro" id="IPR005786">
    <property type="entry name" value="B_amino_transII"/>
</dbReference>
<dbReference type="Proteomes" id="UP000221165">
    <property type="component" value="Unassembled WGS sequence"/>
</dbReference>